<evidence type="ECO:0000256" key="2">
    <source>
        <dbReference type="ARBA" id="ARBA00010617"/>
    </source>
</evidence>
<dbReference type="GO" id="GO:0043386">
    <property type="term" value="P:mycotoxin biosynthetic process"/>
    <property type="evidence" value="ECO:0007669"/>
    <property type="project" value="UniProtKB-ARBA"/>
</dbReference>
<dbReference type="PANTHER" id="PTHR24305">
    <property type="entry name" value="CYTOCHROME P450"/>
    <property type="match status" value="1"/>
</dbReference>
<sequence>MIAVSVDLDIIANTCVRAIAAVTSSRSHSNEGARPDLPQHLIDESLSPHRGTKMETKEVIDQMAEILLAGSETASGTIACFYMEILENPDVKSKVISSLPVLTPNDHIITSKTVTTEPKYEYLEACIKEVL</sequence>
<dbReference type="Proteomes" id="UP001148312">
    <property type="component" value="Unassembled WGS sequence"/>
</dbReference>
<dbReference type="SUPFAM" id="SSF48264">
    <property type="entry name" value="Cytochrome P450"/>
    <property type="match status" value="1"/>
</dbReference>
<proteinExistence type="inferred from homology"/>
<dbReference type="Gene3D" id="1.10.630.10">
    <property type="entry name" value="Cytochrome P450"/>
    <property type="match status" value="1"/>
</dbReference>
<gene>
    <name evidence="5" type="ORF">N7539_004679</name>
</gene>
<evidence type="ECO:0000313" key="6">
    <source>
        <dbReference type="Proteomes" id="UP001148312"/>
    </source>
</evidence>
<keyword evidence="4" id="KW-0408">Iron</keyword>
<keyword evidence="6" id="KW-1185">Reference proteome</keyword>
<dbReference type="GeneID" id="81624530"/>
<protein>
    <submittedName>
        <fullName evidence="5">Uncharacterized protein</fullName>
    </submittedName>
</protein>
<comment type="cofactor">
    <cofactor evidence="1">
        <name>heme</name>
        <dbReference type="ChEBI" id="CHEBI:30413"/>
    </cofactor>
</comment>
<comment type="similarity">
    <text evidence="2">Belongs to the cytochrome P450 family.</text>
</comment>
<dbReference type="InterPro" id="IPR001128">
    <property type="entry name" value="Cyt_P450"/>
</dbReference>
<dbReference type="GO" id="GO:0005506">
    <property type="term" value="F:iron ion binding"/>
    <property type="evidence" value="ECO:0007669"/>
    <property type="project" value="InterPro"/>
</dbReference>
<keyword evidence="3" id="KW-0479">Metal-binding</keyword>
<dbReference type="InterPro" id="IPR036396">
    <property type="entry name" value="Cyt_P450_sf"/>
</dbReference>
<reference evidence="5" key="1">
    <citation type="submission" date="2022-12" db="EMBL/GenBank/DDBJ databases">
        <authorList>
            <person name="Petersen C."/>
        </authorList>
    </citation>
    <scope>NUCLEOTIDE SEQUENCE</scope>
    <source>
        <strain evidence="5">IBT 30728</strain>
    </source>
</reference>
<dbReference type="GO" id="GO:0004497">
    <property type="term" value="F:monooxygenase activity"/>
    <property type="evidence" value="ECO:0007669"/>
    <property type="project" value="InterPro"/>
</dbReference>
<dbReference type="GO" id="GO:0020037">
    <property type="term" value="F:heme binding"/>
    <property type="evidence" value="ECO:0007669"/>
    <property type="project" value="InterPro"/>
</dbReference>
<evidence type="ECO:0000256" key="3">
    <source>
        <dbReference type="ARBA" id="ARBA00022723"/>
    </source>
</evidence>
<dbReference type="GO" id="GO:0016705">
    <property type="term" value="F:oxidoreductase activity, acting on paired donors, with incorporation or reduction of molecular oxygen"/>
    <property type="evidence" value="ECO:0007669"/>
    <property type="project" value="InterPro"/>
</dbReference>
<evidence type="ECO:0000256" key="4">
    <source>
        <dbReference type="ARBA" id="ARBA00023004"/>
    </source>
</evidence>
<dbReference type="RefSeq" id="XP_056791822.1">
    <property type="nucleotide sequence ID" value="XM_056934281.1"/>
</dbReference>
<organism evidence="5 6">
    <name type="scientific">Penicillium diatomitis</name>
    <dbReference type="NCBI Taxonomy" id="2819901"/>
    <lineage>
        <taxon>Eukaryota</taxon>
        <taxon>Fungi</taxon>
        <taxon>Dikarya</taxon>
        <taxon>Ascomycota</taxon>
        <taxon>Pezizomycotina</taxon>
        <taxon>Eurotiomycetes</taxon>
        <taxon>Eurotiomycetidae</taxon>
        <taxon>Eurotiales</taxon>
        <taxon>Aspergillaceae</taxon>
        <taxon>Penicillium</taxon>
    </lineage>
</organism>
<dbReference type="InterPro" id="IPR050121">
    <property type="entry name" value="Cytochrome_P450_monoxygenase"/>
</dbReference>
<reference evidence="5" key="2">
    <citation type="journal article" date="2023" name="IMA Fungus">
        <title>Comparative genomic study of the Penicillium genus elucidates a diverse pangenome and 15 lateral gene transfer events.</title>
        <authorList>
            <person name="Petersen C."/>
            <person name="Sorensen T."/>
            <person name="Nielsen M.R."/>
            <person name="Sondergaard T.E."/>
            <person name="Sorensen J.L."/>
            <person name="Fitzpatrick D.A."/>
            <person name="Frisvad J.C."/>
            <person name="Nielsen K.L."/>
        </authorList>
    </citation>
    <scope>NUCLEOTIDE SEQUENCE</scope>
    <source>
        <strain evidence="5">IBT 30728</strain>
    </source>
</reference>
<comment type="caution">
    <text evidence="5">The sequence shown here is derived from an EMBL/GenBank/DDBJ whole genome shotgun (WGS) entry which is preliminary data.</text>
</comment>
<evidence type="ECO:0000313" key="5">
    <source>
        <dbReference type="EMBL" id="KAJ5489789.1"/>
    </source>
</evidence>
<dbReference type="PANTHER" id="PTHR24305:SF232">
    <property type="entry name" value="P450, PUTATIVE (EUROFUNG)-RELATED"/>
    <property type="match status" value="1"/>
</dbReference>
<name>A0A9W9XE95_9EURO</name>
<dbReference type="Pfam" id="PF00067">
    <property type="entry name" value="p450"/>
    <property type="match status" value="1"/>
</dbReference>
<evidence type="ECO:0000256" key="1">
    <source>
        <dbReference type="ARBA" id="ARBA00001971"/>
    </source>
</evidence>
<accession>A0A9W9XE95</accession>
<dbReference type="AlphaFoldDB" id="A0A9W9XE95"/>
<dbReference type="EMBL" id="JAPWDQ010000004">
    <property type="protein sequence ID" value="KAJ5489789.1"/>
    <property type="molecule type" value="Genomic_DNA"/>
</dbReference>